<proteinExistence type="predicted"/>
<name>A0ABW8SK43_9CLOT</name>
<comment type="caution">
    <text evidence="1">The sequence shown here is derived from an EMBL/GenBank/DDBJ whole genome shotgun (WGS) entry which is preliminary data.</text>
</comment>
<dbReference type="EMBL" id="JBJHZX010000018">
    <property type="protein sequence ID" value="MFL0196435.1"/>
    <property type="molecule type" value="Genomic_DNA"/>
</dbReference>
<dbReference type="Proteomes" id="UP001623660">
    <property type="component" value="Unassembled WGS sequence"/>
</dbReference>
<reference evidence="1 2" key="1">
    <citation type="submission" date="2024-11" db="EMBL/GenBank/DDBJ databases">
        <authorList>
            <person name="Heng Y.C."/>
            <person name="Lim A.C.H."/>
            <person name="Lee J.K.Y."/>
            <person name="Kittelmann S."/>
        </authorList>
    </citation>
    <scope>NUCLEOTIDE SEQUENCE [LARGE SCALE GENOMIC DNA]</scope>
    <source>
        <strain evidence="1 2">WILCCON 0269</strain>
    </source>
</reference>
<protein>
    <submittedName>
        <fullName evidence="1">Uncharacterized protein</fullName>
    </submittedName>
</protein>
<accession>A0ABW8SK43</accession>
<keyword evidence="2" id="KW-1185">Reference proteome</keyword>
<gene>
    <name evidence="1" type="ORF">ACJDU8_12840</name>
</gene>
<organism evidence="1 2">
    <name type="scientific">Candidatus Clostridium eludens</name>
    <dbReference type="NCBI Taxonomy" id="3381663"/>
    <lineage>
        <taxon>Bacteria</taxon>
        <taxon>Bacillati</taxon>
        <taxon>Bacillota</taxon>
        <taxon>Clostridia</taxon>
        <taxon>Eubacteriales</taxon>
        <taxon>Clostridiaceae</taxon>
        <taxon>Clostridium</taxon>
    </lineage>
</organism>
<evidence type="ECO:0000313" key="1">
    <source>
        <dbReference type="EMBL" id="MFL0196435.1"/>
    </source>
</evidence>
<evidence type="ECO:0000313" key="2">
    <source>
        <dbReference type="Proteomes" id="UP001623660"/>
    </source>
</evidence>
<dbReference type="RefSeq" id="WP_406792547.1">
    <property type="nucleotide sequence ID" value="NZ_JBJHZX010000018.1"/>
</dbReference>
<sequence>MFRLREGLKYKKYNCYLNVSLYPESTNKNIALLLVDMEDDSIVSKITVNPEEDFPQTHACIKDYSENEGMLEFVEDNNIVIIDDSSTFILMCSGQVASCLRVADDIYQEYLKVLEMYKNEMSQI</sequence>